<feature type="region of interest" description="Disordered" evidence="1">
    <location>
        <begin position="328"/>
        <end position="355"/>
    </location>
</feature>
<feature type="region of interest" description="Disordered" evidence="1">
    <location>
        <begin position="16"/>
        <end position="37"/>
    </location>
</feature>
<protein>
    <submittedName>
        <fullName evidence="2">Uncharacterized protein</fullName>
    </submittedName>
</protein>
<dbReference type="Proteomes" id="UP000034883">
    <property type="component" value="Chromosome"/>
</dbReference>
<proteinExistence type="predicted"/>
<dbReference type="KEGG" id="samy:DB32_002445"/>
<evidence type="ECO:0000313" key="2">
    <source>
        <dbReference type="EMBL" id="AKF05296.1"/>
    </source>
</evidence>
<gene>
    <name evidence="2" type="ORF">DB32_002445</name>
</gene>
<evidence type="ECO:0000313" key="3">
    <source>
        <dbReference type="Proteomes" id="UP000034883"/>
    </source>
</evidence>
<reference evidence="2 3" key="1">
    <citation type="submission" date="2015-03" db="EMBL/GenBank/DDBJ databases">
        <title>Genome assembly of Sandaracinus amylolyticus DSM 53668.</title>
        <authorList>
            <person name="Sharma G."/>
            <person name="Subramanian S."/>
        </authorList>
    </citation>
    <scope>NUCLEOTIDE SEQUENCE [LARGE SCALE GENOMIC DNA]</scope>
    <source>
        <strain evidence="2 3">DSM 53668</strain>
    </source>
</reference>
<evidence type="ECO:0000256" key="1">
    <source>
        <dbReference type="SAM" id="MobiDB-lite"/>
    </source>
</evidence>
<dbReference type="EMBL" id="CP011125">
    <property type="protein sequence ID" value="AKF05296.1"/>
    <property type="molecule type" value="Genomic_DNA"/>
</dbReference>
<accession>A0A0F6W216</accession>
<dbReference type="AlphaFoldDB" id="A0A0F6W216"/>
<organism evidence="2 3">
    <name type="scientific">Sandaracinus amylolyticus</name>
    <dbReference type="NCBI Taxonomy" id="927083"/>
    <lineage>
        <taxon>Bacteria</taxon>
        <taxon>Pseudomonadati</taxon>
        <taxon>Myxococcota</taxon>
        <taxon>Polyangia</taxon>
        <taxon>Polyangiales</taxon>
        <taxon>Sandaracinaceae</taxon>
        <taxon>Sandaracinus</taxon>
    </lineage>
</organism>
<feature type="compositionally biased region" description="Acidic residues" evidence="1">
    <location>
        <begin position="343"/>
        <end position="355"/>
    </location>
</feature>
<dbReference type="STRING" id="927083.DB32_002445"/>
<name>A0A0F6W216_9BACT</name>
<sequence length="355" mass="37211">MALLALLITSACGGGGGRTATTTTIGDDDDARTGTPEGWPRVLVVTPGSGPALFLGPEDDSPAIGYLSTGTRVRLDGPVRNGRVPVTVSGGLSARGWMPLGRVGAYTTQRGRIEGTPTYVGIGDLVSIVEKTENGFRVQIAPWLGRAENDRLGPWTAELPADWLSDTRPEGGDSGLNPGENRIVAAGQEVPIYDRPDGRVIASLPISDPPHGVVVLREREGWGGVRAGVGPFVVGYIQTAQLQPAEGPPSATYTAPGPNDQGVPARIANEEGRLYRVGEGTRIRFLDRVIARLRGQGWARELGPIDDERVDVYVAVDDASAVRGVVRRSDLTPLDGAAPAESGADEGGSDELGDE</sequence>
<keyword evidence="3" id="KW-1185">Reference proteome</keyword>
<dbReference type="OrthoDB" id="5243103at2"/>
<dbReference type="RefSeq" id="WP_157068978.1">
    <property type="nucleotide sequence ID" value="NZ_CP011125.1"/>
</dbReference>